<feature type="region of interest" description="Disordered" evidence="1">
    <location>
        <begin position="312"/>
        <end position="367"/>
    </location>
</feature>
<evidence type="ECO:0000313" key="4">
    <source>
        <dbReference type="EMBL" id="CAL4804830.1"/>
    </source>
</evidence>
<evidence type="ECO:0000313" key="3">
    <source>
        <dbReference type="EMBL" id="CAL1170893.1"/>
    </source>
</evidence>
<evidence type="ECO:0000313" key="5">
    <source>
        <dbReference type="Proteomes" id="UP001152797"/>
    </source>
</evidence>
<keyword evidence="5" id="KW-1185">Reference proteome</keyword>
<dbReference type="InterPro" id="IPR052055">
    <property type="entry name" value="Hepadnavirus_pol/RT"/>
</dbReference>
<accession>A0A9P1GMD6</accession>
<organism evidence="2">
    <name type="scientific">Cladocopium goreaui</name>
    <dbReference type="NCBI Taxonomy" id="2562237"/>
    <lineage>
        <taxon>Eukaryota</taxon>
        <taxon>Sar</taxon>
        <taxon>Alveolata</taxon>
        <taxon>Dinophyceae</taxon>
        <taxon>Suessiales</taxon>
        <taxon>Symbiodiniaceae</taxon>
        <taxon>Cladocopium</taxon>
    </lineage>
</organism>
<dbReference type="EMBL" id="CAMXCT030006639">
    <property type="protein sequence ID" value="CAL4804830.1"/>
    <property type="molecule type" value="Genomic_DNA"/>
</dbReference>
<evidence type="ECO:0000256" key="1">
    <source>
        <dbReference type="SAM" id="MobiDB-lite"/>
    </source>
</evidence>
<evidence type="ECO:0000313" key="2">
    <source>
        <dbReference type="EMBL" id="CAI4017518.1"/>
    </source>
</evidence>
<dbReference type="OrthoDB" id="439057at2759"/>
<dbReference type="PANTHER" id="PTHR33050">
    <property type="entry name" value="REVERSE TRANSCRIPTASE DOMAIN-CONTAINING PROTEIN"/>
    <property type="match status" value="1"/>
</dbReference>
<dbReference type="EMBL" id="CAMXCT010006639">
    <property type="protein sequence ID" value="CAI4017518.1"/>
    <property type="molecule type" value="Genomic_DNA"/>
</dbReference>
<keyword evidence="4" id="KW-0489">Methyltransferase</keyword>
<protein>
    <submittedName>
        <fullName evidence="4">Methyltransferase-like protein 24</fullName>
    </submittedName>
</protein>
<dbReference type="EMBL" id="CAMXCT020006639">
    <property type="protein sequence ID" value="CAL1170893.1"/>
    <property type="molecule type" value="Genomic_DNA"/>
</dbReference>
<feature type="compositionally biased region" description="Basic and acidic residues" evidence="1">
    <location>
        <begin position="657"/>
        <end position="667"/>
    </location>
</feature>
<name>A0A9P1GMD6_9DINO</name>
<comment type="caution">
    <text evidence="2">The sequence shown here is derived from an EMBL/GenBank/DDBJ whole genome shotgun (WGS) entry which is preliminary data.</text>
</comment>
<sequence length="1374" mass="154221">MAVTDDERREYLRGNVTSDLQYVWDDAEIPLALQYDMAQHYKSLRVFTALGENSADVRTAVQADFNLDPARDPAVRAQVAQVVAAWNAGKELYTKEKEIQAESKVLGVPRHLQHSERLAMLRAVEKVLGHLSDHETPSAEYLALKVEECENGECTAASLDEVSSKADRNTSALQTSLDSTGHVRITKTKSKGRLPETTEEYRRLMKLEATTWLCMSAKFKSKHFLAGLKMEDFNRFVEFILGEKVHGIKVPLDGMQQPLRPPFALVLQFEQRLRREAFKLVNKGEKTLAEALEAVTKDAELKESYFTTPLALANHDPGRHGNPRPFQYNVDNRKGKAKGYGKVKGKFEKGKGKTSGKAKGKHGDHNLVTHSPDGREICFAFNSQGCPGKCGRLHICRIKGCYGEHAAREHDRCKDVPKGNNKAEADVKHYLQDLGLENKFNLHVTEVDVERSNLQLAQDHNYLVDQTIATAHKCFQCKADFLIEHPEDLGACHGEWPASIWQWETMQQLQQSTGATTWAIFQCHFDAPSPKPTRFLSTLEPCQELQYATWPKFDESRQYLGPLPTSCGHSTHAKRLLGQLPSGKWATEGSAAYPPALCKYLAELIASRVGSSQASSLDPPAAATTIADSEPARAHTTEPAQAHTTTAVAVDSGSNEKPTEEEPEKACNRGKPLVVEWGGRSRPFVDGFGLCSSNRWRPEDRGAYLGGDARKLGGKVKDLLQEFVTSQIGDLRHEAFNLALGRLQSSPFSEKALQKLREDWAQLLPSPASAMELPDGQPFFLHLLAQTLEVMEDPDYRVLVQDGESFATGVPVGLDEPLPRVPAVFPPKEKHRKLDDSDYIPFSENYKSAEMVAEEMENKFREEEKLGRMYPTTLAALKAKHPDREVLVASMGAMQKPNGDIRPIHDATHHVQLNNRIIFRDQLQYPGPEDAAGVIREVTETKEAMFSISADIKSAHRLVKLRSRDHPLICCKASSTSDTIWVNKVGTFGVSSASYWWTRLMGTIGRLVSNAMGTECNYQLIYVDDLHVVVFGERKFLTLWMMLAAYEALGTPFQYAKFAGGIEVTFVGFQLDYGRCKMGVTAKRGSWLLKFIKEMEDARYTVHMRRFGEFLGRLAFLARVLVWLKAHLAPLYSWAAALAKGTVATAPRMVVLVLKFVSVQLAECSFMYSCRRPVYVMEEQFRTDAKCAQGVVVLGGHHMATGRWFSLRLEPKQAPYLFKPDGESSWASAPAELLATMVALILFGYGKGRERMTVPIYLAAGTDNQSNEALLQKGSSTKFPLALVNMQMTHQLMRWGLRLELRWRPRAENDLADKLTNEDFSQVEASLRVECKWEDFDFSLLQQLWEARHEFLDKDTLRKFAKHAGNAKFEKTQW</sequence>
<dbReference type="GO" id="GO:0008168">
    <property type="term" value="F:methyltransferase activity"/>
    <property type="evidence" value="ECO:0007669"/>
    <property type="project" value="UniProtKB-KW"/>
</dbReference>
<dbReference type="Proteomes" id="UP001152797">
    <property type="component" value="Unassembled WGS sequence"/>
</dbReference>
<gene>
    <name evidence="2" type="ORF">C1SCF055_LOCUS42158</name>
</gene>
<feature type="region of interest" description="Disordered" evidence="1">
    <location>
        <begin position="612"/>
        <end position="667"/>
    </location>
</feature>
<proteinExistence type="predicted"/>
<reference evidence="2" key="1">
    <citation type="submission" date="2022-10" db="EMBL/GenBank/DDBJ databases">
        <authorList>
            <person name="Chen Y."/>
            <person name="Dougan E. K."/>
            <person name="Chan C."/>
            <person name="Rhodes N."/>
            <person name="Thang M."/>
        </authorList>
    </citation>
    <scope>NUCLEOTIDE SEQUENCE</scope>
</reference>
<dbReference type="PANTHER" id="PTHR33050:SF7">
    <property type="entry name" value="RIBONUCLEASE H"/>
    <property type="match status" value="1"/>
</dbReference>
<feature type="compositionally biased region" description="Basic residues" evidence="1">
    <location>
        <begin position="335"/>
        <end position="344"/>
    </location>
</feature>
<keyword evidence="4" id="KW-0808">Transferase</keyword>
<feature type="compositionally biased region" description="Polar residues" evidence="1">
    <location>
        <begin position="638"/>
        <end position="656"/>
    </location>
</feature>
<reference evidence="3" key="2">
    <citation type="submission" date="2024-04" db="EMBL/GenBank/DDBJ databases">
        <authorList>
            <person name="Chen Y."/>
            <person name="Shah S."/>
            <person name="Dougan E. K."/>
            <person name="Thang M."/>
            <person name="Chan C."/>
        </authorList>
    </citation>
    <scope>NUCLEOTIDE SEQUENCE [LARGE SCALE GENOMIC DNA]</scope>
</reference>
<dbReference type="GO" id="GO:0032259">
    <property type="term" value="P:methylation"/>
    <property type="evidence" value="ECO:0007669"/>
    <property type="project" value="UniProtKB-KW"/>
</dbReference>